<gene>
    <name evidence="6" type="ORF">SAMN04487984_0007</name>
</gene>
<dbReference type="GO" id="GO:0006313">
    <property type="term" value="P:DNA transposition"/>
    <property type="evidence" value="ECO:0007669"/>
    <property type="project" value="InterPro"/>
</dbReference>
<organism evidence="6 7">
    <name type="scientific">Aerococcus suis</name>
    <dbReference type="NCBI Taxonomy" id="371602"/>
    <lineage>
        <taxon>Bacteria</taxon>
        <taxon>Bacillati</taxon>
        <taxon>Bacillota</taxon>
        <taxon>Bacilli</taxon>
        <taxon>Lactobacillales</taxon>
        <taxon>Aerococcaceae</taxon>
        <taxon>Aerococcus</taxon>
    </lineage>
</organism>
<reference evidence="7" key="1">
    <citation type="submission" date="2017-04" db="EMBL/GenBank/DDBJ databases">
        <authorList>
            <person name="Varghese N."/>
            <person name="Submissions S."/>
        </authorList>
    </citation>
    <scope>NUCLEOTIDE SEQUENCE [LARGE SCALE GENOMIC DNA]</scope>
    <source>
        <strain evidence="7">DSM 21500</strain>
    </source>
</reference>
<dbReference type="Pfam" id="PF00872">
    <property type="entry name" value="Transposase_mut"/>
    <property type="match status" value="1"/>
</dbReference>
<keyword evidence="4" id="KW-0238">DNA-binding</keyword>
<dbReference type="GO" id="GO:0004803">
    <property type="term" value="F:transposase activity"/>
    <property type="evidence" value="ECO:0007669"/>
    <property type="project" value="InterPro"/>
</dbReference>
<evidence type="ECO:0000256" key="3">
    <source>
        <dbReference type="ARBA" id="ARBA00022578"/>
    </source>
</evidence>
<evidence type="ECO:0000256" key="4">
    <source>
        <dbReference type="ARBA" id="ARBA00023125"/>
    </source>
</evidence>
<name>A0A1W1Y2L3_9LACT</name>
<comment type="function">
    <text evidence="1">Required for the transposition of the insertion element.</text>
</comment>
<evidence type="ECO:0000313" key="6">
    <source>
        <dbReference type="EMBL" id="SMC30041.1"/>
    </source>
</evidence>
<evidence type="ECO:0000256" key="1">
    <source>
        <dbReference type="ARBA" id="ARBA00002190"/>
    </source>
</evidence>
<proteinExistence type="inferred from homology"/>
<comment type="similarity">
    <text evidence="2">Belongs to the transposase mutator family.</text>
</comment>
<dbReference type="Proteomes" id="UP000243884">
    <property type="component" value="Unassembled WGS sequence"/>
</dbReference>
<evidence type="ECO:0000256" key="5">
    <source>
        <dbReference type="ARBA" id="ARBA00023172"/>
    </source>
</evidence>
<keyword evidence="7" id="KW-1185">Reference proteome</keyword>
<protein>
    <submittedName>
        <fullName evidence="6">Transposase, Mutator family</fullName>
    </submittedName>
</protein>
<dbReference type="GO" id="GO:0003677">
    <property type="term" value="F:DNA binding"/>
    <property type="evidence" value="ECO:0007669"/>
    <property type="project" value="UniProtKB-KW"/>
</dbReference>
<accession>A0A1W1Y2L3</accession>
<dbReference type="AlphaFoldDB" id="A0A1W1Y2L3"/>
<dbReference type="InterPro" id="IPR001207">
    <property type="entry name" value="Transposase_mutator"/>
</dbReference>
<sequence length="54" mass="6390">MTQVHFTLNNEEVQSIIEHSVKDEVSKSILTTVFNQLMENQRTEYIQADDYERS</sequence>
<evidence type="ECO:0000256" key="2">
    <source>
        <dbReference type="ARBA" id="ARBA00010961"/>
    </source>
</evidence>
<evidence type="ECO:0000313" key="7">
    <source>
        <dbReference type="Proteomes" id="UP000243884"/>
    </source>
</evidence>
<dbReference type="EMBL" id="FWXK01000001">
    <property type="protein sequence ID" value="SMC30041.1"/>
    <property type="molecule type" value="Genomic_DNA"/>
</dbReference>
<keyword evidence="5" id="KW-0233">DNA recombination</keyword>
<keyword evidence="3" id="KW-0815">Transposition</keyword>